<dbReference type="InterPro" id="IPR000504">
    <property type="entry name" value="RRM_dom"/>
</dbReference>
<feature type="compositionally biased region" description="Polar residues" evidence="3">
    <location>
        <begin position="36"/>
        <end position="45"/>
    </location>
</feature>
<dbReference type="Gene3D" id="3.30.70.330">
    <property type="match status" value="2"/>
</dbReference>
<dbReference type="PROSITE" id="PS50102">
    <property type="entry name" value="RRM"/>
    <property type="match status" value="1"/>
</dbReference>
<dbReference type="PANTHER" id="PTHR15592">
    <property type="entry name" value="MATRIN 3/NUCLEAR PROTEIN 220-RELATED"/>
    <property type="match status" value="1"/>
</dbReference>
<feature type="compositionally biased region" description="Basic and acidic residues" evidence="3">
    <location>
        <begin position="1"/>
        <end position="12"/>
    </location>
</feature>
<dbReference type="GeneID" id="112690639"/>
<protein>
    <submittedName>
        <fullName evidence="6">Heterogeneous nuclear ribonucleoprotein L-like</fullName>
    </submittedName>
</protein>
<dbReference type="Pfam" id="PF13893">
    <property type="entry name" value="RRM_5"/>
    <property type="match status" value="1"/>
</dbReference>
<dbReference type="InterPro" id="IPR012677">
    <property type="entry name" value="Nucleotide-bd_a/b_plait_sf"/>
</dbReference>
<dbReference type="SMART" id="SM00360">
    <property type="entry name" value="RRM"/>
    <property type="match status" value="1"/>
</dbReference>
<reference evidence="6" key="1">
    <citation type="submission" date="2025-08" db="UniProtKB">
        <authorList>
            <consortium name="RefSeq"/>
        </authorList>
    </citation>
    <scope>IDENTIFICATION</scope>
    <source>
        <tissue evidence="6">Whole body</tissue>
    </source>
</reference>
<dbReference type="SUPFAM" id="SSF54928">
    <property type="entry name" value="RNA-binding domain, RBD"/>
    <property type="match status" value="1"/>
</dbReference>
<dbReference type="InterPro" id="IPR055204">
    <property type="entry name" value="HNRNPL_RRM"/>
</dbReference>
<proteinExistence type="predicted"/>
<name>A0A8B8GCZ5_9HEMI</name>
<evidence type="ECO:0000313" key="5">
    <source>
        <dbReference type="Proteomes" id="UP000694846"/>
    </source>
</evidence>
<evidence type="ECO:0000259" key="4">
    <source>
        <dbReference type="PROSITE" id="PS50102"/>
    </source>
</evidence>
<keyword evidence="1 2" id="KW-0694">RNA-binding</keyword>
<evidence type="ECO:0000256" key="1">
    <source>
        <dbReference type="ARBA" id="ARBA00022884"/>
    </source>
</evidence>
<feature type="domain" description="RRM" evidence="4">
    <location>
        <begin position="82"/>
        <end position="155"/>
    </location>
</feature>
<evidence type="ECO:0000256" key="3">
    <source>
        <dbReference type="SAM" id="MobiDB-lite"/>
    </source>
</evidence>
<feature type="compositionally biased region" description="Polar residues" evidence="3">
    <location>
        <begin position="56"/>
        <end position="65"/>
    </location>
</feature>
<dbReference type="Proteomes" id="UP000694846">
    <property type="component" value="Unplaced"/>
</dbReference>
<evidence type="ECO:0000313" key="6">
    <source>
        <dbReference type="RefSeq" id="XP_025420471.1"/>
    </source>
</evidence>
<dbReference type="GO" id="GO:0003723">
    <property type="term" value="F:RNA binding"/>
    <property type="evidence" value="ECO:0007669"/>
    <property type="project" value="UniProtKB-UniRule"/>
</dbReference>
<gene>
    <name evidence="6" type="primary">LOC112690639</name>
</gene>
<keyword evidence="5" id="KW-1185">Reference proteome</keyword>
<evidence type="ECO:0000256" key="2">
    <source>
        <dbReference type="PROSITE-ProRule" id="PRU00176"/>
    </source>
</evidence>
<dbReference type="RefSeq" id="XP_025420471.1">
    <property type="nucleotide sequence ID" value="XM_025564686.1"/>
</dbReference>
<dbReference type="InterPro" id="IPR035979">
    <property type="entry name" value="RBD_domain_sf"/>
</dbReference>
<accession>A0A8B8GCZ5</accession>
<dbReference type="Pfam" id="PF22976">
    <property type="entry name" value="RRM_10"/>
    <property type="match status" value="1"/>
</dbReference>
<organism evidence="5 6">
    <name type="scientific">Sipha flava</name>
    <name type="common">yellow sugarcane aphid</name>
    <dbReference type="NCBI Taxonomy" id="143950"/>
    <lineage>
        <taxon>Eukaryota</taxon>
        <taxon>Metazoa</taxon>
        <taxon>Ecdysozoa</taxon>
        <taxon>Arthropoda</taxon>
        <taxon>Hexapoda</taxon>
        <taxon>Insecta</taxon>
        <taxon>Pterygota</taxon>
        <taxon>Neoptera</taxon>
        <taxon>Paraneoptera</taxon>
        <taxon>Hemiptera</taxon>
        <taxon>Sternorrhyncha</taxon>
        <taxon>Aphidomorpha</taxon>
        <taxon>Aphidoidea</taxon>
        <taxon>Aphididae</taxon>
        <taxon>Sipha</taxon>
    </lineage>
</organism>
<feature type="region of interest" description="Disordered" evidence="3">
    <location>
        <begin position="1"/>
        <end position="68"/>
    </location>
</feature>
<sequence length="397" mass="44565">MDSVRPERERNTLRGTGPSFRFSNRRFDGYQHLGASENQYPSGRNNEIRSRRPITRKSQSGSGDSTGPVCRPQSWQCAMPNKVLIVYGLERITVNCDNIFNLFCMYGNVTAVKVLKGKQVLVELQDVETAKRCVANLNLVRLDETTKLKVKYSKHSFINNHRTSRMSDGTSAMKNYLNCKLNRFIGNVKKYEDQRRTTAPSKILHFYNAPTDICAKKIHKAVTEALGCIDAIRSITILPKKLPGAKCSTGLVEMKSVELAVKTIFILNHMSFESSKSRFPFITKLCFSKWSDIRRQSTGSSDLLLSITPCISSSLHNSEYAVPTAEYPIARTTLQTTGPDGASWTLWETKDIVTVAIDHVTVNLERPTDASLNELRVTDNPPATLFTAPRQMNDKTS</sequence>
<dbReference type="AlphaFoldDB" id="A0A8B8GCZ5"/>
<dbReference type="OrthoDB" id="6620929at2759"/>